<proteinExistence type="predicted"/>
<reference evidence="2" key="1">
    <citation type="journal article" date="2012" name="PLoS Negl. Trop. Dis.">
        <title>A systematically improved high quality genome and transcriptome of the human blood fluke Schistosoma mansoni.</title>
        <authorList>
            <person name="Protasio A.V."/>
            <person name="Tsai I.J."/>
            <person name="Babbage A."/>
            <person name="Nichol S."/>
            <person name="Hunt M."/>
            <person name="Aslett M.A."/>
            <person name="De Silva N."/>
            <person name="Velarde G.S."/>
            <person name="Anderson T.J."/>
            <person name="Clark R.C."/>
            <person name="Davidson C."/>
            <person name="Dillon G.P."/>
            <person name="Holroyd N.E."/>
            <person name="LoVerde P.T."/>
            <person name="Lloyd C."/>
            <person name="McQuillan J."/>
            <person name="Oliveira G."/>
            <person name="Otto T.D."/>
            <person name="Parker-Manuel S.J."/>
            <person name="Quail M.A."/>
            <person name="Wilson R.A."/>
            <person name="Zerlotini A."/>
            <person name="Dunne D.W."/>
            <person name="Berriman M."/>
        </authorList>
    </citation>
    <scope>NUCLEOTIDE SEQUENCE [LARGE SCALE GENOMIC DNA]</scope>
    <source>
        <strain evidence="2">Puerto Rican</strain>
    </source>
</reference>
<keyword evidence="1" id="KW-0472">Membrane</keyword>
<dbReference type="Proteomes" id="UP000008854">
    <property type="component" value="Unassembled WGS sequence"/>
</dbReference>
<feature type="transmembrane region" description="Helical" evidence="1">
    <location>
        <begin position="57"/>
        <end position="77"/>
    </location>
</feature>
<evidence type="ECO:0000313" key="3">
    <source>
        <dbReference type="WBParaSite" id="Smp_322480.1"/>
    </source>
</evidence>
<keyword evidence="1" id="KW-0812">Transmembrane</keyword>
<name>A0A5K4F987_SCHMA</name>
<accession>A0A5K4F987</accession>
<feature type="transmembrane region" description="Helical" evidence="1">
    <location>
        <begin position="12"/>
        <end position="37"/>
    </location>
</feature>
<dbReference type="WBParaSite" id="Smp_322480.1">
    <property type="protein sequence ID" value="Smp_322480.1"/>
    <property type="gene ID" value="Smp_322480"/>
</dbReference>
<keyword evidence="2" id="KW-1185">Reference proteome</keyword>
<reference evidence="3" key="2">
    <citation type="submission" date="2019-11" db="UniProtKB">
        <authorList>
            <consortium name="WormBaseParasite"/>
        </authorList>
    </citation>
    <scope>IDENTIFICATION</scope>
    <source>
        <strain evidence="3">Puerto Rican</strain>
    </source>
</reference>
<dbReference type="InParanoid" id="A0A5K4F987"/>
<dbReference type="AlphaFoldDB" id="A0A5K4F987"/>
<evidence type="ECO:0000256" key="1">
    <source>
        <dbReference type="SAM" id="Phobius"/>
    </source>
</evidence>
<sequence>MEKRPIISSPEYAYKISFLSYIALIPNLLLCFDSSNISSSPFKVQEHFSFICSYNIHFSRIFTLNLWILVQLVRLFLLSFKNCFRSRPFVRTYY</sequence>
<protein>
    <submittedName>
        <fullName evidence="3">Ovule protein</fullName>
    </submittedName>
</protein>
<keyword evidence="1" id="KW-1133">Transmembrane helix</keyword>
<organism evidence="2 3">
    <name type="scientific">Schistosoma mansoni</name>
    <name type="common">Blood fluke</name>
    <dbReference type="NCBI Taxonomy" id="6183"/>
    <lineage>
        <taxon>Eukaryota</taxon>
        <taxon>Metazoa</taxon>
        <taxon>Spiralia</taxon>
        <taxon>Lophotrochozoa</taxon>
        <taxon>Platyhelminthes</taxon>
        <taxon>Trematoda</taxon>
        <taxon>Digenea</taxon>
        <taxon>Strigeidida</taxon>
        <taxon>Schistosomatoidea</taxon>
        <taxon>Schistosomatidae</taxon>
        <taxon>Schistosoma</taxon>
    </lineage>
</organism>
<evidence type="ECO:0000313" key="2">
    <source>
        <dbReference type="Proteomes" id="UP000008854"/>
    </source>
</evidence>